<dbReference type="InterPro" id="IPR011251">
    <property type="entry name" value="Luciferase-like_dom"/>
</dbReference>
<evidence type="ECO:0000313" key="5">
    <source>
        <dbReference type="Proteomes" id="UP000198751"/>
    </source>
</evidence>
<organism evidence="4 5">
    <name type="scientific">Pseudarthrobacter equi</name>
    <dbReference type="NCBI Taxonomy" id="728066"/>
    <lineage>
        <taxon>Bacteria</taxon>
        <taxon>Bacillati</taxon>
        <taxon>Actinomycetota</taxon>
        <taxon>Actinomycetes</taxon>
        <taxon>Micrococcales</taxon>
        <taxon>Micrococcaceae</taxon>
        <taxon>Pseudarthrobacter</taxon>
    </lineage>
</organism>
<dbReference type="Proteomes" id="UP000198751">
    <property type="component" value="Chromosome I"/>
</dbReference>
<dbReference type="OrthoDB" id="7903015at2"/>
<evidence type="ECO:0000256" key="1">
    <source>
        <dbReference type="ARBA" id="ARBA00023002"/>
    </source>
</evidence>
<reference evidence="5" key="1">
    <citation type="submission" date="2016-10" db="EMBL/GenBank/DDBJ databases">
        <authorList>
            <person name="Varghese N."/>
            <person name="Submissions S."/>
        </authorList>
    </citation>
    <scope>NUCLEOTIDE SEQUENCE [LARGE SCALE GENOMIC DNA]</scope>
    <source>
        <strain evidence="5">IMMIB L-1606</strain>
    </source>
</reference>
<dbReference type="Gene3D" id="3.20.20.30">
    <property type="entry name" value="Luciferase-like domain"/>
    <property type="match status" value="1"/>
</dbReference>
<dbReference type="PANTHER" id="PTHR30137">
    <property type="entry name" value="LUCIFERASE-LIKE MONOOXYGENASE"/>
    <property type="match status" value="1"/>
</dbReference>
<dbReference type="InterPro" id="IPR036661">
    <property type="entry name" value="Luciferase-like_sf"/>
</dbReference>
<evidence type="ECO:0000259" key="3">
    <source>
        <dbReference type="Pfam" id="PF00296"/>
    </source>
</evidence>
<accession>A0A1H2BTS7</accession>
<dbReference type="EMBL" id="LT629779">
    <property type="protein sequence ID" value="SDT61750.1"/>
    <property type="molecule type" value="Genomic_DNA"/>
</dbReference>
<dbReference type="GO" id="GO:0016705">
    <property type="term" value="F:oxidoreductase activity, acting on paired donors, with incorporation or reduction of molecular oxygen"/>
    <property type="evidence" value="ECO:0007669"/>
    <property type="project" value="InterPro"/>
</dbReference>
<dbReference type="AlphaFoldDB" id="A0A1H2BTS7"/>
<dbReference type="InterPro" id="IPR050766">
    <property type="entry name" value="Bact_Lucif_Oxidored"/>
</dbReference>
<keyword evidence="2 4" id="KW-0503">Monooxygenase</keyword>
<feature type="domain" description="Luciferase-like" evidence="3">
    <location>
        <begin position="1"/>
        <end position="328"/>
    </location>
</feature>
<proteinExistence type="predicted"/>
<dbReference type="Pfam" id="PF00296">
    <property type="entry name" value="Bac_luciferase"/>
    <property type="match status" value="1"/>
</dbReference>
<protein>
    <submittedName>
        <fullName evidence="4">Flavin-dependent oxidoreductase, luciferase family (Includes alkanesulfonate monooxygenase SsuD and methylene tetrahydromethanopterin reductase)</fullName>
    </submittedName>
</protein>
<evidence type="ECO:0000256" key="2">
    <source>
        <dbReference type="ARBA" id="ARBA00023033"/>
    </source>
</evidence>
<dbReference type="SUPFAM" id="SSF51679">
    <property type="entry name" value="Bacterial luciferase-like"/>
    <property type="match status" value="1"/>
</dbReference>
<keyword evidence="1" id="KW-0560">Oxidoreductase</keyword>
<dbReference type="RefSeq" id="WP_091723518.1">
    <property type="nucleotide sequence ID" value="NZ_LT629779.1"/>
</dbReference>
<name>A0A1H2BTS7_9MICC</name>
<keyword evidence="5" id="KW-1185">Reference proteome</keyword>
<dbReference type="GO" id="GO:0005829">
    <property type="term" value="C:cytosol"/>
    <property type="evidence" value="ECO:0007669"/>
    <property type="project" value="TreeGrafter"/>
</dbReference>
<sequence>MHFSLFLTSRSRGPEEDRAVMQAMVEHATDAEQKGFDAVFLPDHHFTGYAPPASDPFVFAAYLAGKLERMHFGFSVQTLALHHPVRFAERLALLDQLTDGKLLVGVGSGTTPEEMIGFGVNYQDSSRLANENLEIAERLWAKQSGDEPVSFDNGHYRGAVVSRIVPTPYTKPEPRVMSVAARPSSVERAAKKAQPAFILAFTPPIIDSGNAYEEVKKNFGIYRSALEAAGHSEEAVRAALEWTTHSYQHVHIAETDEQAAAEMDIILQQYQETVEREHAANKAAEAISGVDLRPTPDARTEGYKGTWCLYGSPETVAAELQKYADLGIGNVLMAAMGGPLTDERRRFTAQTMRLFAERVQPLLLSNEAAAEADKVAAL</sequence>
<dbReference type="GO" id="GO:0004497">
    <property type="term" value="F:monooxygenase activity"/>
    <property type="evidence" value="ECO:0007669"/>
    <property type="project" value="UniProtKB-KW"/>
</dbReference>
<gene>
    <name evidence="4" type="ORF">SAMN04489743_3982</name>
</gene>
<evidence type="ECO:0000313" key="4">
    <source>
        <dbReference type="EMBL" id="SDT61750.1"/>
    </source>
</evidence>
<dbReference type="PANTHER" id="PTHR30137:SF8">
    <property type="entry name" value="BLR5498 PROTEIN"/>
    <property type="match status" value="1"/>
</dbReference>